<evidence type="ECO:0000313" key="4">
    <source>
        <dbReference type="Proteomes" id="UP000807825"/>
    </source>
</evidence>
<gene>
    <name evidence="3" type="ORF">HY912_09015</name>
</gene>
<dbReference type="Proteomes" id="UP000807825">
    <property type="component" value="Unassembled WGS sequence"/>
</dbReference>
<proteinExistence type="predicted"/>
<accession>A0A9D6V5S6</accession>
<dbReference type="Pfam" id="PF10077">
    <property type="entry name" value="DUF2314"/>
    <property type="match status" value="1"/>
</dbReference>
<dbReference type="EMBL" id="JACRDE010000243">
    <property type="protein sequence ID" value="MBI5249622.1"/>
    <property type="molecule type" value="Genomic_DNA"/>
</dbReference>
<dbReference type="Gene3D" id="1.25.40.10">
    <property type="entry name" value="Tetratricopeptide repeat domain"/>
    <property type="match status" value="1"/>
</dbReference>
<feature type="region of interest" description="Disordered" evidence="1">
    <location>
        <begin position="513"/>
        <end position="539"/>
    </location>
</feature>
<evidence type="ECO:0000259" key="2">
    <source>
        <dbReference type="Pfam" id="PF10077"/>
    </source>
</evidence>
<evidence type="ECO:0000256" key="1">
    <source>
        <dbReference type="SAM" id="MobiDB-lite"/>
    </source>
</evidence>
<reference evidence="3" key="1">
    <citation type="submission" date="2020-07" db="EMBL/GenBank/DDBJ databases">
        <title>Huge and variable diversity of episymbiotic CPR bacteria and DPANN archaea in groundwater ecosystems.</title>
        <authorList>
            <person name="He C.Y."/>
            <person name="Keren R."/>
            <person name="Whittaker M."/>
            <person name="Farag I.F."/>
            <person name="Doudna J."/>
            <person name="Cate J.H.D."/>
            <person name="Banfield J.F."/>
        </authorList>
    </citation>
    <scope>NUCLEOTIDE SEQUENCE</scope>
    <source>
        <strain evidence="3">NC_groundwater_1664_Pr3_B-0.1um_52_9</strain>
    </source>
</reference>
<dbReference type="InterPro" id="IPR018756">
    <property type="entry name" value="DUF2314"/>
</dbReference>
<protein>
    <submittedName>
        <fullName evidence="3">DUF2314 domain-containing protein</fullName>
    </submittedName>
</protein>
<feature type="region of interest" description="Disordered" evidence="1">
    <location>
        <begin position="249"/>
        <end position="269"/>
    </location>
</feature>
<dbReference type="AlphaFoldDB" id="A0A9D6V5S6"/>
<feature type="compositionally biased region" description="Basic and acidic residues" evidence="1">
    <location>
        <begin position="557"/>
        <end position="569"/>
    </location>
</feature>
<feature type="domain" description="DUF2314" evidence="2">
    <location>
        <begin position="576"/>
        <end position="679"/>
    </location>
</feature>
<feature type="compositionally biased region" description="Basic and acidic residues" evidence="1">
    <location>
        <begin position="257"/>
        <end position="269"/>
    </location>
</feature>
<name>A0A9D6V5S6_9BACT</name>
<dbReference type="InterPro" id="IPR011990">
    <property type="entry name" value="TPR-like_helical_dom_sf"/>
</dbReference>
<evidence type="ECO:0000313" key="3">
    <source>
        <dbReference type="EMBL" id="MBI5249622.1"/>
    </source>
</evidence>
<feature type="region of interest" description="Disordered" evidence="1">
    <location>
        <begin position="552"/>
        <end position="576"/>
    </location>
</feature>
<comment type="caution">
    <text evidence="3">The sequence shown here is derived from an EMBL/GenBank/DDBJ whole genome shotgun (WGS) entry which is preliminary data.</text>
</comment>
<organism evidence="3 4">
    <name type="scientific">Desulfomonile tiedjei</name>
    <dbReference type="NCBI Taxonomy" id="2358"/>
    <lineage>
        <taxon>Bacteria</taxon>
        <taxon>Pseudomonadati</taxon>
        <taxon>Thermodesulfobacteriota</taxon>
        <taxon>Desulfomonilia</taxon>
        <taxon>Desulfomonilales</taxon>
        <taxon>Desulfomonilaceae</taxon>
        <taxon>Desulfomonile</taxon>
    </lineage>
</organism>
<sequence length="690" mass="77298">MIQVRCPECGYIQSLSEERFLSISEDFLNCPHCNAKVQKEWGQQESDSVPEEARHKMHAFSRRILNGGGVAREVVFALESLVRHYGPMEESNKALGLGYAAMGEKNKAEGFLKAARQESPKDEQVLRCLQEVLFARKKFDETAEVGEILAKLNPSGLRDEDAARLVLSYVWLNDGDRAKAVLEFHPNMDARKPLVRKARRELNRLSGTGIRSILTKQWPFQKLWAGGAGRETLKSFSERAKTIVTGTVTDSASNSCKPEKRAADLSKENPAKPPVTLEYWIYSRDCKIPTWDDIRDGLVDSCSNRSERQRIFKFLESVIELHNLTIEYILRRESEELFYYPDDLIPCNSRQLTAEDRQVLAEAQMIVRLRLSLPDSVGTDHVIFMAKFVETVRILASGVVQDAISHVLWGTEQWKKHSHNPEARLVDSNVLLEILAEDGNVWVHTHGMQKFGIPDLEIDQIPEKLAAKARALTIVAAEVLIASGKQQLDFPLEIVIPGTDVVMSIEFQPPDPEAHFPAGSLKIRPFQTGGDPAESGSTKQALSAFVLPARSHSSAGRKSESQDKHETPDKGPASRQKLIEAHKRAREELPHFKMSFQKNPDSGEHVHAVKVGFPTQGGGYEWMWVSLDAWRGQSIVGCLENTPVVRKDLEKGSRVHITEGEIFDWVIASSGDVLKGGYTERIESRADQVG</sequence>